<sequence>MSKKHILLLLAGLCFLALHFVSAEKAEELISGDMPEGFQEQFYKEYLYPSFSSSQEKDPVKTLSNQFYKRMQSVSYTQGLEREPRELVTATIYKPTHPMTDMTASGRKIDTLHASSHRWIAVSRDLQQKGFDFGTQVLISGTGSHDGVWEVQDVMNRRWKQRIDFLSDLDAPDNYWENVMITKLN</sequence>
<reference evidence="2" key="1">
    <citation type="submission" date="2020-10" db="EMBL/GenBank/DDBJ databases">
        <authorList>
            <person name="Gilroy R."/>
        </authorList>
    </citation>
    <scope>NUCLEOTIDE SEQUENCE</scope>
    <source>
        <strain evidence="2">1383</strain>
    </source>
</reference>
<dbReference type="CDD" id="cd22784">
    <property type="entry name" value="DPBB_MltA_YuiC-like"/>
    <property type="match status" value="1"/>
</dbReference>
<name>A0A9D1HAS7_9FLAO</name>
<evidence type="ECO:0000313" key="3">
    <source>
        <dbReference type="Proteomes" id="UP000824161"/>
    </source>
</evidence>
<reference evidence="2" key="2">
    <citation type="journal article" date="2021" name="PeerJ">
        <title>Extensive microbial diversity within the chicken gut microbiome revealed by metagenomics and culture.</title>
        <authorList>
            <person name="Gilroy R."/>
            <person name="Ravi A."/>
            <person name="Getino M."/>
            <person name="Pursley I."/>
            <person name="Horton D.L."/>
            <person name="Alikhan N.F."/>
            <person name="Baker D."/>
            <person name="Gharbi K."/>
            <person name="Hall N."/>
            <person name="Watson M."/>
            <person name="Adriaenssens E.M."/>
            <person name="Foster-Nyarko E."/>
            <person name="Jarju S."/>
            <person name="Secka A."/>
            <person name="Antonio M."/>
            <person name="Oren A."/>
            <person name="Chaudhuri R.R."/>
            <person name="La Ragione R."/>
            <person name="Hildebrand F."/>
            <person name="Pallen M.J."/>
        </authorList>
    </citation>
    <scope>NUCLEOTIDE SEQUENCE</scope>
    <source>
        <strain evidence="2">1383</strain>
    </source>
</reference>
<feature type="chain" id="PRO_5038843678" evidence="1">
    <location>
        <begin position="26"/>
        <end position="185"/>
    </location>
</feature>
<gene>
    <name evidence="2" type="ORF">IAC44_02180</name>
</gene>
<comment type="caution">
    <text evidence="2">The sequence shown here is derived from an EMBL/GenBank/DDBJ whole genome shotgun (WGS) entry which is preliminary data.</text>
</comment>
<organism evidence="2 3">
    <name type="scientific">Candidatus Merdimorpha stercoravium</name>
    <dbReference type="NCBI Taxonomy" id="2840863"/>
    <lineage>
        <taxon>Bacteria</taxon>
        <taxon>Pseudomonadati</taxon>
        <taxon>Bacteroidota</taxon>
        <taxon>Flavobacteriia</taxon>
        <taxon>Flavobacteriales</taxon>
        <taxon>Candidatus Merdimorpha</taxon>
    </lineage>
</organism>
<dbReference type="Proteomes" id="UP000824161">
    <property type="component" value="Unassembled WGS sequence"/>
</dbReference>
<evidence type="ECO:0000256" key="1">
    <source>
        <dbReference type="SAM" id="SignalP"/>
    </source>
</evidence>
<evidence type="ECO:0000313" key="2">
    <source>
        <dbReference type="EMBL" id="HIT97627.1"/>
    </source>
</evidence>
<keyword evidence="1" id="KW-0732">Signal</keyword>
<proteinExistence type="predicted"/>
<accession>A0A9D1HAS7</accession>
<dbReference type="EMBL" id="DVLY01000051">
    <property type="protein sequence ID" value="HIT97627.1"/>
    <property type="molecule type" value="Genomic_DNA"/>
</dbReference>
<dbReference type="AlphaFoldDB" id="A0A9D1HAS7"/>
<protein>
    <submittedName>
        <fullName evidence="2">Uncharacterized protein</fullName>
    </submittedName>
</protein>
<feature type="signal peptide" evidence="1">
    <location>
        <begin position="1"/>
        <end position="25"/>
    </location>
</feature>